<dbReference type="InterPro" id="IPR005337">
    <property type="entry name" value="RapZ-like"/>
</dbReference>
<evidence type="ECO:0000256" key="4">
    <source>
        <dbReference type="HAMAP-Rule" id="MF_00636"/>
    </source>
</evidence>
<dbReference type="Pfam" id="PF22740">
    <property type="entry name" value="PapZ_C"/>
    <property type="match status" value="1"/>
</dbReference>
<dbReference type="EMBL" id="CADIKZ010000009">
    <property type="protein sequence ID" value="CAB3886585.1"/>
    <property type="molecule type" value="Genomic_DNA"/>
</dbReference>
<dbReference type="Pfam" id="PF03668">
    <property type="entry name" value="RapZ-like_N"/>
    <property type="match status" value="1"/>
</dbReference>
<evidence type="ECO:0000313" key="8">
    <source>
        <dbReference type="Proteomes" id="UP000494203"/>
    </source>
</evidence>
<gene>
    <name evidence="7" type="primary">rapZ</name>
    <name evidence="7" type="ORF">LMG26788_03565</name>
</gene>
<dbReference type="InterPro" id="IPR053930">
    <property type="entry name" value="RapZ-like_N"/>
</dbReference>
<evidence type="ECO:0000259" key="6">
    <source>
        <dbReference type="Pfam" id="PF22740"/>
    </source>
</evidence>
<feature type="binding site" evidence="4">
    <location>
        <begin position="74"/>
        <end position="77"/>
    </location>
    <ligand>
        <name>GTP</name>
        <dbReference type="ChEBI" id="CHEBI:37565"/>
    </ligand>
</feature>
<dbReference type="InterPro" id="IPR027417">
    <property type="entry name" value="P-loop_NTPase"/>
</dbReference>
<dbReference type="SUPFAM" id="SSF52540">
    <property type="entry name" value="P-loop containing nucleoside triphosphate hydrolases"/>
    <property type="match status" value="1"/>
</dbReference>
<organism evidence="7 8">
    <name type="scientific">Achromobacter pulmonis</name>
    <dbReference type="NCBI Taxonomy" id="1389932"/>
    <lineage>
        <taxon>Bacteria</taxon>
        <taxon>Pseudomonadati</taxon>
        <taxon>Pseudomonadota</taxon>
        <taxon>Betaproteobacteria</taxon>
        <taxon>Burkholderiales</taxon>
        <taxon>Alcaligenaceae</taxon>
        <taxon>Achromobacter</taxon>
    </lineage>
</organism>
<feature type="domain" description="RapZ-like N-terminal" evidence="5">
    <location>
        <begin position="19"/>
        <end position="178"/>
    </location>
</feature>
<reference evidence="7 8" key="1">
    <citation type="submission" date="2020-04" db="EMBL/GenBank/DDBJ databases">
        <authorList>
            <person name="De Canck E."/>
        </authorList>
    </citation>
    <scope>NUCLEOTIDE SEQUENCE [LARGE SCALE GENOMIC DNA]</scope>
    <source>
        <strain evidence="7 8">LMG 26788</strain>
    </source>
</reference>
<dbReference type="GO" id="GO:0005525">
    <property type="term" value="F:GTP binding"/>
    <property type="evidence" value="ECO:0007669"/>
    <property type="project" value="UniProtKB-UniRule"/>
</dbReference>
<evidence type="ECO:0000256" key="1">
    <source>
        <dbReference type="ARBA" id="ARBA00022741"/>
    </source>
</evidence>
<evidence type="ECO:0000256" key="2">
    <source>
        <dbReference type="ARBA" id="ARBA00022840"/>
    </source>
</evidence>
<dbReference type="GO" id="GO:0005524">
    <property type="term" value="F:ATP binding"/>
    <property type="evidence" value="ECO:0007669"/>
    <property type="project" value="UniProtKB-UniRule"/>
</dbReference>
<feature type="domain" description="RapZ C-terminal" evidence="6">
    <location>
        <begin position="183"/>
        <end position="299"/>
    </location>
</feature>
<dbReference type="InterPro" id="IPR053931">
    <property type="entry name" value="RapZ_C"/>
</dbReference>
<keyword evidence="2 4" id="KW-0067">ATP-binding</keyword>
<dbReference type="AlphaFoldDB" id="A0A6S7DSZ0"/>
<dbReference type="PANTHER" id="PTHR30448:SF0">
    <property type="entry name" value="RNASE ADAPTER PROTEIN RAPZ"/>
    <property type="match status" value="1"/>
</dbReference>
<dbReference type="NCBIfam" id="NF003828">
    <property type="entry name" value="PRK05416.1"/>
    <property type="match status" value="1"/>
</dbReference>
<keyword evidence="1 4" id="KW-0547">Nucleotide-binding</keyword>
<keyword evidence="3 4" id="KW-0342">GTP-binding</keyword>
<dbReference type="Gene3D" id="3.40.50.300">
    <property type="entry name" value="P-loop containing nucleotide triphosphate hydrolases"/>
    <property type="match status" value="1"/>
</dbReference>
<feature type="binding site" evidence="4">
    <location>
        <begin position="25"/>
        <end position="32"/>
    </location>
    <ligand>
        <name>ATP</name>
        <dbReference type="ChEBI" id="CHEBI:30616"/>
    </ligand>
</feature>
<dbReference type="HAMAP" id="MF_00636">
    <property type="entry name" value="RapZ_like"/>
    <property type="match status" value="1"/>
</dbReference>
<evidence type="ECO:0000259" key="5">
    <source>
        <dbReference type="Pfam" id="PF03668"/>
    </source>
</evidence>
<proteinExistence type="inferred from homology"/>
<protein>
    <submittedName>
        <fullName evidence="7">RNase adapter protein RapZ</fullName>
    </submittedName>
</protein>
<name>A0A6S7DSZ0_9BURK</name>
<evidence type="ECO:0000313" key="7">
    <source>
        <dbReference type="EMBL" id="CAB3886585.1"/>
    </source>
</evidence>
<accession>A0A6S7DSZ0</accession>
<dbReference type="Proteomes" id="UP000494203">
    <property type="component" value="Unassembled WGS sequence"/>
</dbReference>
<keyword evidence="8" id="KW-1185">Reference proteome</keyword>
<dbReference type="PIRSF" id="PIRSF005052">
    <property type="entry name" value="P-loopkin"/>
    <property type="match status" value="1"/>
</dbReference>
<sequence length="306" mass="34326">MPTPGILLEKRATIMSMLKVVLVTGISGSGKSVALRMLEDASYTCVDNLPVRFLAEFIANARDDGLERVAVAIDVRSPGELAELPDVVTALRAMGTSLRVVFLDASTDTLVQRYSESRRRHPLTDRLQRGGTTPSLTDCIALERELLAPLREQEHVIDTSELTPGQLRAWIRDLIQADRAPLVLTFESFAYKRGVPRDADLVFDVRCLPNPYYDRNLRPLTGRDEPVATWLSGYEQVGLMIDDITGFLHRWLPQYTQDTRNYLTVAIGCTGGQHRSVYVVEQLAKRFADHDPLLVRHRTQLPDESA</sequence>
<evidence type="ECO:0000256" key="3">
    <source>
        <dbReference type="ARBA" id="ARBA00023134"/>
    </source>
</evidence>
<dbReference type="PANTHER" id="PTHR30448">
    <property type="entry name" value="RNASE ADAPTER PROTEIN RAPZ"/>
    <property type="match status" value="1"/>
</dbReference>